<protein>
    <recommendedName>
        <fullName evidence="5">Tyr recombinase domain-containing protein</fullName>
    </recommendedName>
</protein>
<dbReference type="InterPro" id="IPR043502">
    <property type="entry name" value="DNA/RNA_pol_sf"/>
</dbReference>
<dbReference type="SUPFAM" id="SSF56672">
    <property type="entry name" value="DNA/RNA polymerases"/>
    <property type="match status" value="1"/>
</dbReference>
<accession>K0S4L1</accession>
<organism evidence="3 4">
    <name type="scientific">Thalassiosira oceanica</name>
    <name type="common">Marine diatom</name>
    <dbReference type="NCBI Taxonomy" id="159749"/>
    <lineage>
        <taxon>Eukaryota</taxon>
        <taxon>Sar</taxon>
        <taxon>Stramenopiles</taxon>
        <taxon>Ochrophyta</taxon>
        <taxon>Bacillariophyta</taxon>
        <taxon>Coscinodiscophyceae</taxon>
        <taxon>Thalassiosirophycidae</taxon>
        <taxon>Thalassiosirales</taxon>
        <taxon>Thalassiosiraceae</taxon>
        <taxon>Thalassiosira</taxon>
    </lineage>
</organism>
<feature type="compositionally biased region" description="Polar residues" evidence="2">
    <location>
        <begin position="53"/>
        <end position="70"/>
    </location>
</feature>
<dbReference type="SUPFAM" id="SSF56349">
    <property type="entry name" value="DNA breaking-rejoining enzymes"/>
    <property type="match status" value="1"/>
</dbReference>
<dbReference type="PANTHER" id="PTHR33050">
    <property type="entry name" value="REVERSE TRANSCRIPTASE DOMAIN-CONTAINING PROTEIN"/>
    <property type="match status" value="1"/>
</dbReference>
<evidence type="ECO:0000256" key="1">
    <source>
        <dbReference type="ARBA" id="ARBA00023172"/>
    </source>
</evidence>
<dbReference type="InterPro" id="IPR011010">
    <property type="entry name" value="DNA_brk_join_enz"/>
</dbReference>
<sequence length="1057" mass="117822">ESQANKRARLKRKLADELASLHQEEPHEHETFEEGRKQRARERKRLRQELQQNQPAGTSYWSEHSGQGQARPTARQYPEGFKGQMYPTGAAATHPAADELKKWAIDGCPVDAGPPWSSEQIQKAIERGPHISALAPDAMQAFRDEVTKKVEQGQVKIIAWDEIKDEVPEELKISPISQIPHKSRAFRTILDLSYALRYGKTKVVPSVNSTSRPTAPEAATSQMGSVLPRLIVAMAQCPDDAVIFFSKFDIQDGFWRMINEVGKEYNFAFVMPTTDDEPLQIVVPSSLQMGWVNSPNFFSGASETARDVADDYAEAPIGALPEHHLEKGTAPSIEEMNRLLATGELDAKTRLRYLIEVYMDDFIAAAQAKSPEELKHISRAVLHAIHDVFPEGLLSPEDQPVSVKKILKGEAQWSALKEILGWIFDGETKSIRLPEEKVDKILAAIKQMLHSRQGTPFSEFQKLMGKLYHASIGAPAGRGFMTPLNHQLAKTPKKVWFRKGSPQRKALQLWKSLLLDVMREPTLAKELVPASPDFVGLVDASGEGTGGVWLSGKSKLPATAWRLEWPPSIKDAFQRGELTINDLEMAGNLLGWLVLEGMGVNIKHRHIALLNDNSSAVSWILSWAAHSKGPAGDLIMALAIRQRVQRASPLTPAHLPGELNAMADCASRSFGYKTECTADQGIDNGRVEETTKNRNKHFVSWCLFLQPWGADPYLVDTPFSERMHHITSFGGMVRQGCLGRGKQIRVGSVRTAITAIAQTIALDRGETPLHNEAGEYHLPLKLMLDGFAKEDPPSEKKLAVGVDIPEHCCRRGHKSTAAKAKAIGDLILIAFYFLLRVGEYTVKATRNNSKQTVQFRMKDVQFFKKRHGRLRPLPATASDGEIMTADGVTLRLSNQKNGYKNVCIHQEHNGRATCSPVRAVGRRFCHIREHTDDPDTFLSSFFEADARHGDVTDNDIRRELKTAAIALDYESTRGIPISRIDTHSLRAGGANALHLAGYSDREIMKMGRWRSKTFMEYIQEQLSTFTKGMSRSMSQRFHFVNVEGGMLKDITNTIMGS</sequence>
<dbReference type="Proteomes" id="UP000266841">
    <property type="component" value="Unassembled WGS sequence"/>
</dbReference>
<dbReference type="GO" id="GO:0003677">
    <property type="term" value="F:DNA binding"/>
    <property type="evidence" value="ECO:0007669"/>
    <property type="project" value="InterPro"/>
</dbReference>
<comment type="caution">
    <text evidence="3">The sequence shown here is derived from an EMBL/GenBank/DDBJ whole genome shotgun (WGS) entry which is preliminary data.</text>
</comment>
<dbReference type="GO" id="GO:0015074">
    <property type="term" value="P:DNA integration"/>
    <property type="evidence" value="ECO:0007669"/>
    <property type="project" value="InterPro"/>
</dbReference>
<dbReference type="InterPro" id="IPR052055">
    <property type="entry name" value="Hepadnavirus_pol/RT"/>
</dbReference>
<evidence type="ECO:0000313" key="3">
    <source>
        <dbReference type="EMBL" id="EJK59759.1"/>
    </source>
</evidence>
<gene>
    <name evidence="3" type="ORF">THAOC_19980</name>
</gene>
<dbReference type="PANTHER" id="PTHR33050:SF7">
    <property type="entry name" value="RIBONUCLEASE H"/>
    <property type="match status" value="1"/>
</dbReference>
<dbReference type="InterPro" id="IPR013762">
    <property type="entry name" value="Integrase-like_cat_sf"/>
</dbReference>
<evidence type="ECO:0008006" key="5">
    <source>
        <dbReference type="Google" id="ProtNLM"/>
    </source>
</evidence>
<feature type="compositionally biased region" description="Basic residues" evidence="2">
    <location>
        <begin position="1"/>
        <end position="12"/>
    </location>
</feature>
<evidence type="ECO:0000313" key="4">
    <source>
        <dbReference type="Proteomes" id="UP000266841"/>
    </source>
</evidence>
<feature type="region of interest" description="Disordered" evidence="2">
    <location>
        <begin position="1"/>
        <end position="93"/>
    </location>
</feature>
<evidence type="ECO:0000256" key="2">
    <source>
        <dbReference type="SAM" id="MobiDB-lite"/>
    </source>
</evidence>
<keyword evidence="1" id="KW-0233">DNA recombination</keyword>
<feature type="compositionally biased region" description="Basic and acidic residues" evidence="2">
    <location>
        <begin position="22"/>
        <end position="37"/>
    </location>
</feature>
<dbReference type="GO" id="GO:0006310">
    <property type="term" value="P:DNA recombination"/>
    <property type="evidence" value="ECO:0007669"/>
    <property type="project" value="UniProtKB-KW"/>
</dbReference>
<keyword evidence="4" id="KW-1185">Reference proteome</keyword>
<dbReference type="OrthoDB" id="47907at2759"/>
<name>K0S4L1_THAOC</name>
<reference evidence="3 4" key="1">
    <citation type="journal article" date="2012" name="Genome Biol.">
        <title>Genome and low-iron response of an oceanic diatom adapted to chronic iron limitation.</title>
        <authorList>
            <person name="Lommer M."/>
            <person name="Specht M."/>
            <person name="Roy A.S."/>
            <person name="Kraemer L."/>
            <person name="Andreson R."/>
            <person name="Gutowska M.A."/>
            <person name="Wolf J."/>
            <person name="Bergner S.V."/>
            <person name="Schilhabel M.B."/>
            <person name="Klostermeier U.C."/>
            <person name="Beiko R.G."/>
            <person name="Rosenstiel P."/>
            <person name="Hippler M."/>
            <person name="Laroche J."/>
        </authorList>
    </citation>
    <scope>NUCLEOTIDE SEQUENCE [LARGE SCALE GENOMIC DNA]</scope>
    <source>
        <strain evidence="3 4">CCMP1005</strain>
    </source>
</reference>
<proteinExistence type="predicted"/>
<dbReference type="EMBL" id="AGNL01022375">
    <property type="protein sequence ID" value="EJK59759.1"/>
    <property type="molecule type" value="Genomic_DNA"/>
</dbReference>
<dbReference type="Gene3D" id="1.10.443.10">
    <property type="entry name" value="Intergrase catalytic core"/>
    <property type="match status" value="1"/>
</dbReference>
<dbReference type="AlphaFoldDB" id="K0S4L1"/>
<feature type="non-terminal residue" evidence="3">
    <location>
        <position position="1"/>
    </location>
</feature>